<evidence type="ECO:0000313" key="4">
    <source>
        <dbReference type="Proteomes" id="UP001231941"/>
    </source>
</evidence>
<feature type="domain" description="Tyrosinase copper-binding" evidence="2">
    <location>
        <begin position="108"/>
        <end position="119"/>
    </location>
</feature>
<feature type="transmembrane region" description="Helical" evidence="1">
    <location>
        <begin position="88"/>
        <end position="106"/>
    </location>
</feature>
<accession>A0ABT9IWQ0</accession>
<proteinExistence type="predicted"/>
<dbReference type="EMBL" id="JAVAMP010000002">
    <property type="protein sequence ID" value="MDP5273781.1"/>
    <property type="molecule type" value="Genomic_DNA"/>
</dbReference>
<comment type="caution">
    <text evidence="3">The sequence shown here is derived from an EMBL/GenBank/DDBJ whole genome shotgun (WGS) entry which is preliminary data.</text>
</comment>
<feature type="transmembrane region" description="Helical" evidence="1">
    <location>
        <begin position="139"/>
        <end position="161"/>
    </location>
</feature>
<keyword evidence="4" id="KW-1185">Reference proteome</keyword>
<dbReference type="InterPro" id="IPR002227">
    <property type="entry name" value="Tyrosinase_Cu-bd"/>
</dbReference>
<reference evidence="3 4" key="1">
    <citation type="submission" date="2023-08" db="EMBL/GenBank/DDBJ databases">
        <authorList>
            <person name="Park J.-S."/>
        </authorList>
    </citation>
    <scope>NUCLEOTIDE SEQUENCE [LARGE SCALE GENOMIC DNA]</scope>
    <source>
        <strain evidence="3 4">2205SS18-9</strain>
    </source>
</reference>
<evidence type="ECO:0000256" key="1">
    <source>
        <dbReference type="SAM" id="Phobius"/>
    </source>
</evidence>
<name>A0ABT9IWQ0_9BACL</name>
<dbReference type="PROSITE" id="PS00498">
    <property type="entry name" value="TYROSINASE_2"/>
    <property type="match status" value="1"/>
</dbReference>
<dbReference type="Proteomes" id="UP001231941">
    <property type="component" value="Unassembled WGS sequence"/>
</dbReference>
<organism evidence="3 4">
    <name type="scientific">Chengkuizengella axinellae</name>
    <dbReference type="NCBI Taxonomy" id="3064388"/>
    <lineage>
        <taxon>Bacteria</taxon>
        <taxon>Bacillati</taxon>
        <taxon>Bacillota</taxon>
        <taxon>Bacilli</taxon>
        <taxon>Bacillales</taxon>
        <taxon>Paenibacillaceae</taxon>
        <taxon>Chengkuizengella</taxon>
    </lineage>
</organism>
<evidence type="ECO:0000259" key="2">
    <source>
        <dbReference type="PROSITE" id="PS00498"/>
    </source>
</evidence>
<dbReference type="InterPro" id="IPR014617">
    <property type="entry name" value="YphA_Bacsu"/>
</dbReference>
<keyword evidence="1" id="KW-0812">Transmembrane</keyword>
<feature type="transmembrane region" description="Helical" evidence="1">
    <location>
        <begin position="173"/>
        <end position="192"/>
    </location>
</feature>
<protein>
    <recommendedName>
        <fullName evidence="2">Tyrosinase copper-binding domain-containing protein</fullName>
    </recommendedName>
</protein>
<feature type="transmembrane region" description="Helical" evidence="1">
    <location>
        <begin position="6"/>
        <end position="25"/>
    </location>
</feature>
<sequence length="204" mass="24173">MKRMNPGYLSFLLLSITYILVFFGWENQIIQEVSRKTILVFMLVWSLFLFIDIPLFNTYVNLSYLIMLLTSTYIYLSQKTRFISFHSLTFMIFFSTLYVLFQQLYFMDPMFIIYHPTVDAAIVLAMLTAVLVKSSLEQFAVITIGIILGDFILSYFTLYHLPTQLGTFELYDIWMLTFIICRFISETVSKAYQTFKQYFIKIRS</sequence>
<dbReference type="Pfam" id="PF24124">
    <property type="entry name" value="YphA"/>
    <property type="match status" value="1"/>
</dbReference>
<keyword evidence="1" id="KW-1133">Transmembrane helix</keyword>
<evidence type="ECO:0000313" key="3">
    <source>
        <dbReference type="EMBL" id="MDP5273781.1"/>
    </source>
</evidence>
<feature type="transmembrane region" description="Helical" evidence="1">
    <location>
        <begin position="112"/>
        <end position="132"/>
    </location>
</feature>
<feature type="transmembrane region" description="Helical" evidence="1">
    <location>
        <begin position="37"/>
        <end position="53"/>
    </location>
</feature>
<gene>
    <name evidence="3" type="ORF">Q5Y73_06675</name>
</gene>
<keyword evidence="1" id="KW-0472">Membrane</keyword>